<dbReference type="PANTHER" id="PTHR31086">
    <property type="entry name" value="ALUMINUM-ACTIVATED MALATE TRANSPORTER 10"/>
    <property type="match status" value="1"/>
</dbReference>
<accession>A0A2S6ZAK0</accession>
<comment type="caution">
    <text evidence="6">The sequence shown here is derived from an EMBL/GenBank/DDBJ whole genome shotgun (WGS) entry which is preliminary data.</text>
</comment>
<evidence type="ECO:0000256" key="4">
    <source>
        <dbReference type="ARBA" id="ARBA00023136"/>
    </source>
</evidence>
<keyword evidence="7" id="KW-1185">Reference proteome</keyword>
<name>A0A2S6ZAK0_9XANT</name>
<dbReference type="Pfam" id="PF04632">
    <property type="entry name" value="FUSC"/>
    <property type="match status" value="1"/>
</dbReference>
<feature type="transmembrane region" description="Helical" evidence="5">
    <location>
        <begin position="158"/>
        <end position="184"/>
    </location>
</feature>
<evidence type="ECO:0000256" key="1">
    <source>
        <dbReference type="ARBA" id="ARBA00004141"/>
    </source>
</evidence>
<protein>
    <submittedName>
        <fullName evidence="6">Fusaric acid resistance protein</fullName>
    </submittedName>
</protein>
<comment type="subcellular location">
    <subcellularLocation>
        <location evidence="1">Membrane</location>
        <topology evidence="1">Multi-pass membrane protein</topology>
    </subcellularLocation>
</comment>
<feature type="transmembrane region" description="Helical" evidence="5">
    <location>
        <begin position="473"/>
        <end position="491"/>
    </location>
</feature>
<feature type="transmembrane region" description="Helical" evidence="5">
    <location>
        <begin position="109"/>
        <end position="129"/>
    </location>
</feature>
<feature type="transmembrane region" description="Helical" evidence="5">
    <location>
        <begin position="420"/>
        <end position="436"/>
    </location>
</feature>
<evidence type="ECO:0000256" key="5">
    <source>
        <dbReference type="SAM" id="Phobius"/>
    </source>
</evidence>
<dbReference type="GO" id="GO:0005886">
    <property type="term" value="C:plasma membrane"/>
    <property type="evidence" value="ECO:0007669"/>
    <property type="project" value="InterPro"/>
</dbReference>
<dbReference type="Proteomes" id="UP000239898">
    <property type="component" value="Unassembled WGS sequence"/>
</dbReference>
<dbReference type="InterPro" id="IPR006726">
    <property type="entry name" value="PHBA_efflux_AaeB/fusaric-R"/>
</dbReference>
<dbReference type="AlphaFoldDB" id="A0A2S6ZAK0"/>
<keyword evidence="4 5" id="KW-0472">Membrane</keyword>
<feature type="transmembrane region" description="Helical" evidence="5">
    <location>
        <begin position="528"/>
        <end position="549"/>
    </location>
</feature>
<feature type="transmembrane region" description="Helical" evidence="5">
    <location>
        <begin position="35"/>
        <end position="54"/>
    </location>
</feature>
<evidence type="ECO:0000256" key="2">
    <source>
        <dbReference type="ARBA" id="ARBA00022692"/>
    </source>
</evidence>
<evidence type="ECO:0000313" key="7">
    <source>
        <dbReference type="Proteomes" id="UP000239898"/>
    </source>
</evidence>
<feature type="transmembrane region" description="Helical" evidence="5">
    <location>
        <begin position="83"/>
        <end position="103"/>
    </location>
</feature>
<dbReference type="GO" id="GO:0022857">
    <property type="term" value="F:transmembrane transporter activity"/>
    <property type="evidence" value="ECO:0007669"/>
    <property type="project" value="InterPro"/>
</dbReference>
<keyword evidence="3 5" id="KW-1133">Transmembrane helix</keyword>
<proteinExistence type="predicted"/>
<feature type="transmembrane region" description="Helical" evidence="5">
    <location>
        <begin position="392"/>
        <end position="414"/>
    </location>
</feature>
<feature type="transmembrane region" description="Helical" evidence="5">
    <location>
        <begin position="134"/>
        <end position="152"/>
    </location>
</feature>
<feature type="transmembrane region" description="Helical" evidence="5">
    <location>
        <begin position="448"/>
        <end position="467"/>
    </location>
</feature>
<gene>
    <name evidence="6" type="ORF">XthCFBP4691_18985</name>
</gene>
<reference evidence="6 7" key="1">
    <citation type="submission" date="2016-08" db="EMBL/GenBank/DDBJ databases">
        <title>Evolution of the type three secretion system and type three effector repertoires in Xanthomonas.</title>
        <authorList>
            <person name="Merda D."/>
            <person name="Briand M."/>
            <person name="Bosis E."/>
            <person name="Rousseau C."/>
            <person name="Portier P."/>
            <person name="Jacques M.-A."/>
            <person name="Fischer-Le Saux M."/>
        </authorList>
    </citation>
    <scope>NUCLEOTIDE SEQUENCE [LARGE SCALE GENOMIC DNA]</scope>
    <source>
        <strain evidence="6 7">CFBP 4691</strain>
    </source>
</reference>
<keyword evidence="2 5" id="KW-0812">Transmembrane</keyword>
<dbReference type="EMBL" id="MIGX01000169">
    <property type="protein sequence ID" value="PPT79144.1"/>
    <property type="molecule type" value="Genomic_DNA"/>
</dbReference>
<feature type="transmembrane region" description="Helical" evidence="5">
    <location>
        <begin position="496"/>
        <end position="516"/>
    </location>
</feature>
<evidence type="ECO:0000256" key="3">
    <source>
        <dbReference type="ARBA" id="ARBA00022989"/>
    </source>
</evidence>
<organism evidence="6 7">
    <name type="scientific">Xanthomonas theicola</name>
    <dbReference type="NCBI Taxonomy" id="56464"/>
    <lineage>
        <taxon>Bacteria</taxon>
        <taxon>Pseudomonadati</taxon>
        <taxon>Pseudomonadota</taxon>
        <taxon>Gammaproteobacteria</taxon>
        <taxon>Lysobacterales</taxon>
        <taxon>Lysobacteraceae</taxon>
        <taxon>Xanthomonas</taxon>
    </lineage>
</organism>
<evidence type="ECO:0000313" key="6">
    <source>
        <dbReference type="EMBL" id="PPT79144.1"/>
    </source>
</evidence>
<sequence length="727" mass="78097">MSAPGVDVAANAPAAAPRQGLRTLLAEALHGEGQAWLFVLRTLLSIYVAGWIALRLDLSSPMTAMITVVVVMHRQTGMVFAKGFYRVLGTLIGSVAALAMVALLPQEPVLFVLLLALWIGLCTGGALLYRNFKAYAFVLSGYTVALIALPAVNQPENVFALVTARVTEVVLGLLVTGIISDVVFPSRLRLTLRNTVRRAYDGFLDFVHDATGGQLPRAAIEQAYLRFVRDAVNIEDLRSSVVFEDPEARARSGRLRLLNQRFMAVSTSFQSLHHYINRLLSRAEGDVADALIGLYRPLQVALSERGGRERTAETARRLAACRDVLASRAAALRDVLPGARHEDFDTGVSLLRRFFGELHDYVATEATLLAPQQWRTPRATGDSAVFLRGNDYAAAVVTGLRSALLVAAMCWLWIHAGWISGATAVFQAVALSAILSSSANAPAAARSLFKGFAFGAALGTVCQLLVLPQMDGYALFVAGTAPFLLLTLYLASKPALFGLATGTNLAFVSILAVQPTPSFNAIATFNSVVPLLLGTLAVGVAFVLVPPVIGTRWHRRRLLEQLRRQTTLAARAPLPGLQLRLESVNRDLFQQIVAHTPPGDDELRELLGWALSVHETGRTLIELRRDAADGELPDALAAKVDAAVQALARLYLTPSSAHHRAALERIDQALAACRLDDEAVPLRWKPTREHLQLLLGALLDADSVLAALAAASAPSPPLPGAADAAAR</sequence>
<dbReference type="OrthoDB" id="9807111at2"/>
<dbReference type="RefSeq" id="WP_128421811.1">
    <property type="nucleotide sequence ID" value="NZ_CP049017.1"/>
</dbReference>